<protein>
    <submittedName>
        <fullName evidence="1">Uncharacterized protein</fullName>
    </submittedName>
</protein>
<gene>
    <name evidence="1" type="ORF">ACLFYP115_01228</name>
</gene>
<dbReference type="EMBL" id="CACRSQ010000003">
    <property type="protein sequence ID" value="VYS99434.1"/>
    <property type="molecule type" value="Genomic_DNA"/>
</dbReference>
<dbReference type="AlphaFoldDB" id="A0A6N2T1P0"/>
<dbReference type="RefSeq" id="WP_006566864.1">
    <property type="nucleotide sequence ID" value="NZ_BAABRZ010000001.1"/>
</dbReference>
<dbReference type="GeneID" id="69471030"/>
<reference evidence="1" key="1">
    <citation type="submission" date="2019-11" db="EMBL/GenBank/DDBJ databases">
        <authorList>
            <person name="Feng L."/>
        </authorList>
    </citation>
    <scope>NUCLEOTIDE SEQUENCE</scope>
    <source>
        <strain evidence="1">AcaccaeLFYP115</strain>
    </source>
</reference>
<proteinExistence type="predicted"/>
<evidence type="ECO:0000313" key="1">
    <source>
        <dbReference type="EMBL" id="VYS99434.1"/>
    </source>
</evidence>
<organism evidence="1">
    <name type="scientific">Anaerostipes caccae</name>
    <dbReference type="NCBI Taxonomy" id="105841"/>
    <lineage>
        <taxon>Bacteria</taxon>
        <taxon>Bacillati</taxon>
        <taxon>Bacillota</taxon>
        <taxon>Clostridia</taxon>
        <taxon>Lachnospirales</taxon>
        <taxon>Lachnospiraceae</taxon>
        <taxon>Anaerostipes</taxon>
    </lineage>
</organism>
<name>A0A6N2T1P0_9FIRM</name>
<accession>A0A6N2T1P0</accession>
<sequence>MPFRTYTQDFIPTISYDRLYSTNDFAQSILTLFAHQPPENYDDNPRQNHPCLMRTLRAVERNLDSLISTRQPLPSKTTSLLINGLPVYHETDTNHGANNCSLFYTFDQAQNNLIEIHAIGAHETYYKLDCASDAFDTAVQALPAQTLWSYHVRGQLYAPQS</sequence>